<dbReference type="PANTHER" id="PTHR23501:SF87">
    <property type="entry name" value="SIDEROPHORE IRON TRANSPORTER 2"/>
    <property type="match status" value="1"/>
</dbReference>
<feature type="compositionally biased region" description="Polar residues" evidence="5">
    <location>
        <begin position="1"/>
        <end position="11"/>
    </location>
</feature>
<accession>A0A0D6EL78</accession>
<feature type="region of interest" description="Disordered" evidence="5">
    <location>
        <begin position="1"/>
        <end position="31"/>
    </location>
</feature>
<evidence type="ECO:0000313" key="8">
    <source>
        <dbReference type="Proteomes" id="UP000243876"/>
    </source>
</evidence>
<dbReference type="AlphaFoldDB" id="A0A0D6EL78"/>
<dbReference type="GO" id="GO:0022857">
    <property type="term" value="F:transmembrane transporter activity"/>
    <property type="evidence" value="ECO:0007669"/>
    <property type="project" value="TreeGrafter"/>
</dbReference>
<proteinExistence type="predicted"/>
<evidence type="ECO:0000256" key="2">
    <source>
        <dbReference type="ARBA" id="ARBA00022692"/>
    </source>
</evidence>
<feature type="transmembrane region" description="Helical" evidence="6">
    <location>
        <begin position="87"/>
        <end position="109"/>
    </location>
</feature>
<evidence type="ECO:0000256" key="5">
    <source>
        <dbReference type="SAM" id="MobiDB-lite"/>
    </source>
</evidence>
<feature type="transmembrane region" description="Helical" evidence="6">
    <location>
        <begin position="129"/>
        <end position="153"/>
    </location>
</feature>
<evidence type="ECO:0000256" key="3">
    <source>
        <dbReference type="ARBA" id="ARBA00022989"/>
    </source>
</evidence>
<dbReference type="PANTHER" id="PTHR23501">
    <property type="entry name" value="MAJOR FACILITATOR SUPERFAMILY"/>
    <property type="match status" value="1"/>
</dbReference>
<keyword evidence="4 6" id="KW-0472">Membrane</keyword>
<feature type="transmembrane region" description="Helical" evidence="6">
    <location>
        <begin position="57"/>
        <end position="75"/>
    </location>
</feature>
<evidence type="ECO:0000256" key="1">
    <source>
        <dbReference type="ARBA" id="ARBA00004141"/>
    </source>
</evidence>
<gene>
    <name evidence="7" type="primary">SPOSA6832_02385</name>
</gene>
<dbReference type="SUPFAM" id="SSF103473">
    <property type="entry name" value="MFS general substrate transporter"/>
    <property type="match status" value="1"/>
</dbReference>
<evidence type="ECO:0000313" key="7">
    <source>
        <dbReference type="EMBL" id="CEQ40719.1"/>
    </source>
</evidence>
<feature type="transmembrane region" description="Helical" evidence="6">
    <location>
        <begin position="314"/>
        <end position="337"/>
    </location>
</feature>
<organism evidence="7 8">
    <name type="scientific">Sporidiobolus salmonicolor</name>
    <name type="common">Yeast-like fungus</name>
    <name type="synonym">Sporobolomyces salmonicolor</name>
    <dbReference type="NCBI Taxonomy" id="5005"/>
    <lineage>
        <taxon>Eukaryota</taxon>
        <taxon>Fungi</taxon>
        <taxon>Dikarya</taxon>
        <taxon>Basidiomycota</taxon>
        <taxon>Pucciniomycotina</taxon>
        <taxon>Microbotryomycetes</taxon>
        <taxon>Sporidiobolales</taxon>
        <taxon>Sporidiobolaceae</taxon>
        <taxon>Sporobolomyces</taxon>
    </lineage>
</organism>
<feature type="transmembrane region" description="Helical" evidence="6">
    <location>
        <begin position="561"/>
        <end position="583"/>
    </location>
</feature>
<feature type="compositionally biased region" description="Low complexity" evidence="5">
    <location>
        <begin position="20"/>
        <end position="31"/>
    </location>
</feature>
<dbReference type="EMBL" id="CENE01000008">
    <property type="protein sequence ID" value="CEQ40719.1"/>
    <property type="molecule type" value="Genomic_DNA"/>
</dbReference>
<feature type="transmembrane region" description="Helical" evidence="6">
    <location>
        <begin position="276"/>
        <end position="302"/>
    </location>
</feature>
<keyword evidence="2 6" id="KW-0812">Transmembrane</keyword>
<feature type="transmembrane region" description="Helical" evidence="6">
    <location>
        <begin position="357"/>
        <end position="379"/>
    </location>
</feature>
<dbReference type="InterPro" id="IPR036259">
    <property type="entry name" value="MFS_trans_sf"/>
</dbReference>
<name>A0A0D6EL78_SPOSA</name>
<feature type="transmembrane region" description="Helical" evidence="6">
    <location>
        <begin position="424"/>
        <end position="442"/>
    </location>
</feature>
<feature type="transmembrane region" description="Helical" evidence="6">
    <location>
        <begin position="399"/>
        <end position="417"/>
    </location>
</feature>
<evidence type="ECO:0000256" key="4">
    <source>
        <dbReference type="ARBA" id="ARBA00023136"/>
    </source>
</evidence>
<dbReference type="OrthoDB" id="2241241at2759"/>
<evidence type="ECO:0000256" key="6">
    <source>
        <dbReference type="SAM" id="Phobius"/>
    </source>
</evidence>
<protein>
    <submittedName>
        <fullName evidence="7">SPOSA6832_02385-mRNA-1:cds</fullName>
    </submittedName>
</protein>
<feature type="transmembrane region" description="Helical" evidence="6">
    <location>
        <begin position="493"/>
        <end position="513"/>
    </location>
</feature>
<keyword evidence="8" id="KW-1185">Reference proteome</keyword>
<feature type="transmembrane region" description="Helical" evidence="6">
    <location>
        <begin position="159"/>
        <end position="178"/>
    </location>
</feature>
<reference evidence="8" key="1">
    <citation type="submission" date="2015-02" db="EMBL/GenBank/DDBJ databases">
        <authorList>
            <person name="Gon?alves P."/>
        </authorList>
    </citation>
    <scope>NUCLEOTIDE SEQUENCE [LARGE SCALE GENOMIC DNA]</scope>
</reference>
<dbReference type="Proteomes" id="UP000243876">
    <property type="component" value="Unassembled WGS sequence"/>
</dbReference>
<feature type="transmembrane region" description="Helical" evidence="6">
    <location>
        <begin position="222"/>
        <end position="242"/>
    </location>
</feature>
<keyword evidence="3 6" id="KW-1133">Transmembrane helix</keyword>
<dbReference type="Gene3D" id="1.20.1250.20">
    <property type="entry name" value="MFS general substrate transporter like domains"/>
    <property type="match status" value="2"/>
</dbReference>
<dbReference type="GO" id="GO:0005886">
    <property type="term" value="C:plasma membrane"/>
    <property type="evidence" value="ECO:0007669"/>
    <property type="project" value="TreeGrafter"/>
</dbReference>
<feature type="transmembrane region" description="Helical" evidence="6">
    <location>
        <begin position="185"/>
        <end position="202"/>
    </location>
</feature>
<comment type="subcellular location">
    <subcellularLocation>
        <location evidence="1">Membrane</location>
        <topology evidence="1">Multi-pass membrane protein</topology>
    </subcellularLocation>
</comment>
<sequence>MPVSITRTSTNDDVEKADDSPASPSLASRDATGNGVVVAEKSRGVLQMEALNSRMSLKYRILLYGGFAVLAYVMSLDQYTNRSYLSAATSVSFAAHSTLTTISSIKAVFQAVSQPPIAKIADVAGRIEAYALCVFLYALGYVVVASAPSIYAYAVGNSINILGITGLFLLQNIIIADISSLRNRLFWSIFPSIPGTINVWVSGNIAQSLLGANNQNANMWRWGIGMFCILTPALTTPILLTLSFGMRKTRKAVDAPIVPPPADGSRQTAWQKALSIFWQLDVIGLILLVGGAGMVLVTITIANGKGSKWSDAHAYTPAHCIALLVVGGVMCIAFVLWERFGARHPVIPFGLLTNRTVIVCFIIAVIHPTAGGVIGSYFYTYLLVAGEQSTLSATRITSIASFTGTLTAAVMGLVVRYVRYLKPIIIFGFCIEVLAFGLMIRYRGATASQGDLAAVQLVRGFGVGCIGFPVQAAIQSVTKHENLGAITAGYLTIYYLAGGVGSAIGGGIWTNLVPGKLDAYINNSTLAAQAFSNPIGLIAKYPPGTPVRMAMARAHGETQRVLSITGTVFAAAGLIAVFFLQWVKLTDEQSLEEVEKAEDGKMEESR</sequence>